<dbReference type="STRING" id="1230458.C484_02749"/>
<keyword evidence="2" id="KW-0813">Transport</keyword>
<evidence type="ECO:0000256" key="3">
    <source>
        <dbReference type="ARBA" id="ARBA00022475"/>
    </source>
</evidence>
<organism evidence="9 10">
    <name type="scientific">Natrialba taiwanensis DSM 12281</name>
    <dbReference type="NCBI Taxonomy" id="1230458"/>
    <lineage>
        <taxon>Archaea</taxon>
        <taxon>Methanobacteriati</taxon>
        <taxon>Methanobacteriota</taxon>
        <taxon>Stenosarchaea group</taxon>
        <taxon>Halobacteria</taxon>
        <taxon>Halobacteriales</taxon>
        <taxon>Natrialbaceae</taxon>
        <taxon>Natrialba</taxon>
    </lineage>
</organism>
<dbReference type="RefSeq" id="WP_006824445.1">
    <property type="nucleotide sequence ID" value="NZ_AOIL01000012.1"/>
</dbReference>
<keyword evidence="5" id="KW-0067">ATP-binding</keyword>
<dbReference type="NCBIfam" id="TIGR01727">
    <property type="entry name" value="oligo_HPY"/>
    <property type="match status" value="2"/>
</dbReference>
<evidence type="ECO:0000313" key="10">
    <source>
        <dbReference type="Proteomes" id="UP000011648"/>
    </source>
</evidence>
<name>M0AAU2_9EURY</name>
<feature type="compositionally biased region" description="Low complexity" evidence="7">
    <location>
        <begin position="678"/>
        <end position="687"/>
    </location>
</feature>
<dbReference type="PANTHER" id="PTHR43297:SF2">
    <property type="entry name" value="DIPEPTIDE TRANSPORT ATP-BINDING PROTEIN DPPD"/>
    <property type="match status" value="1"/>
</dbReference>
<dbReference type="SMART" id="SM00382">
    <property type="entry name" value="AAA"/>
    <property type="match status" value="2"/>
</dbReference>
<reference evidence="9 10" key="1">
    <citation type="journal article" date="2014" name="PLoS Genet.">
        <title>Phylogenetically driven sequencing of extremely halophilic archaea reveals strategies for static and dynamic osmo-response.</title>
        <authorList>
            <person name="Becker E.A."/>
            <person name="Seitzer P.M."/>
            <person name="Tritt A."/>
            <person name="Larsen D."/>
            <person name="Krusor M."/>
            <person name="Yao A.I."/>
            <person name="Wu D."/>
            <person name="Madern D."/>
            <person name="Eisen J.A."/>
            <person name="Darling A.E."/>
            <person name="Facciotti M.T."/>
        </authorList>
    </citation>
    <scope>NUCLEOTIDE SEQUENCE [LARGE SCALE GENOMIC DNA]</scope>
    <source>
        <strain evidence="9 10">DSM 12281</strain>
    </source>
</reference>
<feature type="compositionally biased region" description="Basic and acidic residues" evidence="7">
    <location>
        <begin position="733"/>
        <end position="756"/>
    </location>
</feature>
<dbReference type="GO" id="GO:0005886">
    <property type="term" value="C:plasma membrane"/>
    <property type="evidence" value="ECO:0007669"/>
    <property type="project" value="UniProtKB-SubCell"/>
</dbReference>
<dbReference type="PROSITE" id="PS50893">
    <property type="entry name" value="ABC_TRANSPORTER_2"/>
    <property type="match status" value="2"/>
</dbReference>
<accession>M0AAU2</accession>
<feature type="compositionally biased region" description="Basic and acidic residues" evidence="7">
    <location>
        <begin position="345"/>
        <end position="357"/>
    </location>
</feature>
<feature type="compositionally biased region" description="Low complexity" evidence="7">
    <location>
        <begin position="363"/>
        <end position="380"/>
    </location>
</feature>
<feature type="compositionally biased region" description="Acidic residues" evidence="7">
    <location>
        <begin position="767"/>
        <end position="781"/>
    </location>
</feature>
<dbReference type="EMBL" id="AOIL01000012">
    <property type="protein sequence ID" value="ELY95875.1"/>
    <property type="molecule type" value="Genomic_DNA"/>
</dbReference>
<dbReference type="InterPro" id="IPR013563">
    <property type="entry name" value="Oligopep_ABC_C"/>
</dbReference>
<keyword evidence="10" id="KW-1185">Reference proteome</keyword>
<evidence type="ECO:0000256" key="1">
    <source>
        <dbReference type="ARBA" id="ARBA00004202"/>
    </source>
</evidence>
<evidence type="ECO:0000256" key="2">
    <source>
        <dbReference type="ARBA" id="ARBA00022448"/>
    </source>
</evidence>
<dbReference type="PATRIC" id="fig|1230458.4.peg.544"/>
<dbReference type="InterPro" id="IPR003593">
    <property type="entry name" value="AAA+_ATPase"/>
</dbReference>
<evidence type="ECO:0000256" key="5">
    <source>
        <dbReference type="ARBA" id="ARBA00022840"/>
    </source>
</evidence>
<dbReference type="CDD" id="cd03257">
    <property type="entry name" value="ABC_NikE_OppD_transporters"/>
    <property type="match status" value="2"/>
</dbReference>
<dbReference type="PANTHER" id="PTHR43297">
    <property type="entry name" value="OLIGOPEPTIDE TRANSPORT ATP-BINDING PROTEIN APPD"/>
    <property type="match status" value="1"/>
</dbReference>
<protein>
    <submittedName>
        <fullName evidence="9">Oligopeptide/dipeptide ABC transporter ATPase</fullName>
    </submittedName>
</protein>
<dbReference type="Pfam" id="PF00005">
    <property type="entry name" value="ABC_tran"/>
    <property type="match status" value="2"/>
</dbReference>
<feature type="region of interest" description="Disordered" evidence="7">
    <location>
        <begin position="338"/>
        <end position="404"/>
    </location>
</feature>
<dbReference type="InterPro" id="IPR017871">
    <property type="entry name" value="ABC_transporter-like_CS"/>
</dbReference>
<comment type="subcellular location">
    <subcellularLocation>
        <location evidence="1">Cell membrane</location>
        <topology evidence="1">Peripheral membrane protein</topology>
    </subcellularLocation>
</comment>
<proteinExistence type="predicted"/>
<dbReference type="NCBIfam" id="NF008453">
    <property type="entry name" value="PRK11308.1"/>
    <property type="match status" value="2"/>
</dbReference>
<gene>
    <name evidence="9" type="ORF">C484_02749</name>
</gene>
<dbReference type="SUPFAM" id="SSF52540">
    <property type="entry name" value="P-loop containing nucleoside triphosphate hydrolases"/>
    <property type="match status" value="2"/>
</dbReference>
<dbReference type="InterPro" id="IPR050388">
    <property type="entry name" value="ABC_Ni/Peptide_Import"/>
</dbReference>
<feature type="domain" description="ABC transporter" evidence="8">
    <location>
        <begin position="5"/>
        <end position="271"/>
    </location>
</feature>
<sequence length="781" mass="82733">MGGPLEIDDLHVRFRTQSDTVHAVNGASFEIAPGEIVGLVGESGCGKSVTARSIVRLESPGEIVDGHIRYDGRDLTTADDRTLRRLRGQELAMVFQDPSTTLNPVYPIGEQIAEALRVHREPDAQPFFKELARGASARLRSTSVRSTVLELMETVGIPQPDRRVDDYPHQFSGGMRQRAMLAIALARRPSVLIADEPTTALDTTTQAAILERLAELNDERGMGMLVISHDFDVVSALCERIVVMYDGVVVERGPTDELRSNPAHPYTKALLGCLPRRTEPRSRLPTVAGTPPDGAASSGCAFADRCPFATTDCRTSTPPTVAVGSDRTVRCDVPAARDAPVEAVRTPRPDTRSDAQRDAPSLAVDGGTDTAAAATAAPGDDSGRDPGDNSGSGPGPGPGPEHAAEPIVELEGVTKSFRQSDALLDRLLGTDDRVPAVTGVSLDLRPGETVGLVGESGCGKSTLAHLVAGLETPDDGTVSLRGQRVGGVDARTSSQLAEIDIVFQHPGASLNPKRTVAQSIAEPLLEAGWAEPRRDDRIATVLSLVGLSSAVADRYPRQLSGGQRQRVAIARALALEPSVLVLDEPTAALDVSTQATVLNLLADLQDELELAYLFVSHDLDVVRHIADRVAVMYCGELVEVGPARSTLSNPAHPYTQTLLDAIPDGRTGADRESRSATGSGSDALAGAPPSPAAPPAGCAFHPRCPAATEECSRTEPTFEAVGDARSRCLYAPEWRDDADRRETDADDSRASEDRPGISEGAPVPDVEAAESIETTDETDTQ</sequence>
<dbReference type="Pfam" id="PF08352">
    <property type="entry name" value="oligo_HPY"/>
    <property type="match status" value="2"/>
</dbReference>
<dbReference type="OrthoDB" id="18209at2157"/>
<comment type="caution">
    <text evidence="9">The sequence shown here is derived from an EMBL/GenBank/DDBJ whole genome shotgun (WGS) entry which is preliminary data.</text>
</comment>
<dbReference type="GO" id="GO:0016887">
    <property type="term" value="F:ATP hydrolysis activity"/>
    <property type="evidence" value="ECO:0007669"/>
    <property type="project" value="InterPro"/>
</dbReference>
<dbReference type="AlphaFoldDB" id="M0AAU2"/>
<dbReference type="InterPro" id="IPR003439">
    <property type="entry name" value="ABC_transporter-like_ATP-bd"/>
</dbReference>
<dbReference type="FunFam" id="3.40.50.300:FF:000016">
    <property type="entry name" value="Oligopeptide ABC transporter ATP-binding component"/>
    <property type="match status" value="2"/>
</dbReference>
<dbReference type="Gene3D" id="3.40.50.300">
    <property type="entry name" value="P-loop containing nucleotide triphosphate hydrolases"/>
    <property type="match status" value="2"/>
</dbReference>
<evidence type="ECO:0000256" key="7">
    <source>
        <dbReference type="SAM" id="MobiDB-lite"/>
    </source>
</evidence>
<dbReference type="NCBIfam" id="NF007739">
    <property type="entry name" value="PRK10419.1"/>
    <property type="match status" value="2"/>
</dbReference>
<evidence type="ECO:0000256" key="6">
    <source>
        <dbReference type="ARBA" id="ARBA00023136"/>
    </source>
</evidence>
<evidence type="ECO:0000313" key="9">
    <source>
        <dbReference type="EMBL" id="ELY95875.1"/>
    </source>
</evidence>
<dbReference type="Proteomes" id="UP000011648">
    <property type="component" value="Unassembled WGS sequence"/>
</dbReference>
<feature type="region of interest" description="Disordered" evidence="7">
    <location>
        <begin position="729"/>
        <end position="781"/>
    </location>
</feature>
<feature type="domain" description="ABC transporter" evidence="8">
    <location>
        <begin position="408"/>
        <end position="659"/>
    </location>
</feature>
<keyword evidence="4" id="KW-0547">Nucleotide-binding</keyword>
<dbReference type="GO" id="GO:0005524">
    <property type="term" value="F:ATP binding"/>
    <property type="evidence" value="ECO:0007669"/>
    <property type="project" value="UniProtKB-KW"/>
</dbReference>
<feature type="region of interest" description="Disordered" evidence="7">
    <location>
        <begin position="660"/>
        <end position="694"/>
    </location>
</feature>
<keyword evidence="6" id="KW-0472">Membrane</keyword>
<evidence type="ECO:0000256" key="4">
    <source>
        <dbReference type="ARBA" id="ARBA00022741"/>
    </source>
</evidence>
<dbReference type="InterPro" id="IPR027417">
    <property type="entry name" value="P-loop_NTPase"/>
</dbReference>
<dbReference type="PROSITE" id="PS00211">
    <property type="entry name" value="ABC_TRANSPORTER_1"/>
    <property type="match status" value="2"/>
</dbReference>
<evidence type="ECO:0000259" key="8">
    <source>
        <dbReference type="PROSITE" id="PS50893"/>
    </source>
</evidence>
<keyword evidence="3" id="KW-1003">Cell membrane</keyword>
<dbReference type="GO" id="GO:0015833">
    <property type="term" value="P:peptide transport"/>
    <property type="evidence" value="ECO:0007669"/>
    <property type="project" value="InterPro"/>
</dbReference>